<dbReference type="Gene3D" id="2.30.30.40">
    <property type="entry name" value="SH3 Domains"/>
    <property type="match status" value="1"/>
</dbReference>
<dbReference type="Proteomes" id="UP000559010">
    <property type="component" value="Unassembled WGS sequence"/>
</dbReference>
<evidence type="ECO:0000313" key="2">
    <source>
        <dbReference type="EMBL" id="NMM47431.1"/>
    </source>
</evidence>
<dbReference type="GO" id="GO:0007165">
    <property type="term" value="P:signal transduction"/>
    <property type="evidence" value="ECO:0007669"/>
    <property type="project" value="InterPro"/>
</dbReference>
<reference evidence="2 3" key="1">
    <citation type="submission" date="2020-04" db="EMBL/GenBank/DDBJ databases">
        <title>Flammeovirgaceae bacterium KN852 isolated from deep sea.</title>
        <authorList>
            <person name="Zhang D.-C."/>
        </authorList>
    </citation>
    <scope>NUCLEOTIDE SEQUENCE [LARGE SCALE GENOMIC DNA]</scope>
    <source>
        <strain evidence="2 3">KN852</strain>
    </source>
</reference>
<dbReference type="SMART" id="SM00260">
    <property type="entry name" value="CheW"/>
    <property type="match status" value="1"/>
</dbReference>
<dbReference type="RefSeq" id="WP_169678055.1">
    <property type="nucleotide sequence ID" value="NZ_JABBNU010000002.1"/>
</dbReference>
<keyword evidence="3" id="KW-1185">Reference proteome</keyword>
<proteinExistence type="predicted"/>
<dbReference type="Pfam" id="PF01584">
    <property type="entry name" value="CheW"/>
    <property type="match status" value="1"/>
</dbReference>
<dbReference type="GO" id="GO:0006935">
    <property type="term" value="P:chemotaxis"/>
    <property type="evidence" value="ECO:0007669"/>
    <property type="project" value="InterPro"/>
</dbReference>
<evidence type="ECO:0000313" key="3">
    <source>
        <dbReference type="Proteomes" id="UP000559010"/>
    </source>
</evidence>
<dbReference type="InterPro" id="IPR002545">
    <property type="entry name" value="CheW-lke_dom"/>
</dbReference>
<dbReference type="InterPro" id="IPR039315">
    <property type="entry name" value="CheW"/>
</dbReference>
<dbReference type="SUPFAM" id="SSF50341">
    <property type="entry name" value="CheW-like"/>
    <property type="match status" value="1"/>
</dbReference>
<gene>
    <name evidence="2" type="ORF">HH304_03405</name>
</gene>
<dbReference type="EMBL" id="JABBNU010000002">
    <property type="protein sequence ID" value="NMM47431.1"/>
    <property type="molecule type" value="Genomic_DNA"/>
</dbReference>
<dbReference type="Gene3D" id="2.40.50.180">
    <property type="entry name" value="CheA-289, Domain 4"/>
    <property type="match status" value="1"/>
</dbReference>
<feature type="domain" description="CheW-like" evidence="1">
    <location>
        <begin position="4"/>
        <end position="148"/>
    </location>
</feature>
<dbReference type="PANTHER" id="PTHR22617">
    <property type="entry name" value="CHEMOTAXIS SENSOR HISTIDINE KINASE-RELATED"/>
    <property type="match status" value="1"/>
</dbReference>
<accession>A0A848IW14</accession>
<protein>
    <submittedName>
        <fullName evidence="2">Purine-binding chemotaxis protein CheW</fullName>
    </submittedName>
</protein>
<dbReference type="PROSITE" id="PS50851">
    <property type="entry name" value="CHEW"/>
    <property type="match status" value="1"/>
</dbReference>
<dbReference type="GO" id="GO:0005829">
    <property type="term" value="C:cytosol"/>
    <property type="evidence" value="ECO:0007669"/>
    <property type="project" value="TreeGrafter"/>
</dbReference>
<comment type="caution">
    <text evidence="2">The sequence shown here is derived from an EMBL/GenBank/DDBJ whole genome shotgun (WGS) entry which is preliminary data.</text>
</comment>
<organism evidence="2 3">
    <name type="scientific">Marinigracilibium pacificum</name>
    <dbReference type="NCBI Taxonomy" id="2729599"/>
    <lineage>
        <taxon>Bacteria</taxon>
        <taxon>Pseudomonadati</taxon>
        <taxon>Bacteroidota</taxon>
        <taxon>Cytophagia</taxon>
        <taxon>Cytophagales</taxon>
        <taxon>Flammeovirgaceae</taxon>
        <taxon>Marinigracilibium</taxon>
    </lineage>
</organism>
<dbReference type="AlphaFoldDB" id="A0A848IW14"/>
<dbReference type="PANTHER" id="PTHR22617:SF23">
    <property type="entry name" value="CHEMOTAXIS PROTEIN CHEW"/>
    <property type="match status" value="1"/>
</dbReference>
<evidence type="ECO:0000259" key="1">
    <source>
        <dbReference type="PROSITE" id="PS50851"/>
    </source>
</evidence>
<name>A0A848IW14_9BACT</name>
<sequence>MESNMHLLLFATQKELFGLNVEHVNRVVNLEQMIKIPKAPTFVVGAINLEGRVIPIVDLAQKIELGSTDIKPETKVIILEISRDDEIIEIGVLIDEILDVIPIDEKDLSAPPLDNMGFDTDTLDGMYKTDDKFYMIIGVSKLFRNEIDFAA</sequence>
<dbReference type="InterPro" id="IPR036061">
    <property type="entry name" value="CheW-like_dom_sf"/>
</dbReference>